<dbReference type="EMBL" id="CDMC01000001">
    <property type="protein sequence ID" value="CEL00917.1"/>
    <property type="molecule type" value="Genomic_DNA"/>
</dbReference>
<sequence>MDNAVMADPITIIGLASSIITFVEFGLKVVSGAKGIRDSQHGTTAEIHQLDLIVADVRALNTEVKQQQLSHKKLSEDELRILAMVTECERLQDELQKTIESLTVRPDARSQTLESARVFAKSLFKSSDLQALRTRLDSLDARIRMSVGNAMQRDQHSSIMNKLADIEASHRRMDVYHDSKLDLIRQDILRLTTQTQLDNERREAIQVAQLSSLKMKLEVLQREQSTCSRQIAVLKSLYFPELRRRWHQIRDADQRSNNWIYDPGKTSFVQWLENQENDDNVFYITGRAGSGKSTLMKFVFEDERTIHSLKKWSGTAKLYMAAYYFWNQGTEMQKSGIGLFQSLLYQILKSAPGLILSVCPDRLDHEAWEMEDLTDVFEAIGRQTELDFKFCFFIDGLDEYAGEEKDIIKLLETLSRCGHVKICVSSRPDRQYEDFLRRSRSPCDIARFTKEDMRRYINSRLASSSNWQRLAASDPSCLEIIDEISARAAGVWLWVSLVTDDIVREAERSEQVATLRKIVDEFPNDLYSYFERMISRIPKLHREEMAQNFLVVVEELQPLPLYAFFLLEEERKNEDYAINAQIAPTSRALIKELYPSLRDRVRNRCSDLLVIDDEPLAGGPSVFSSHSVDFLHRTVRDFLRVYEPELKKHLVREFDPLVSLSRICLGLLKALPVANFRDPNYTNRIIGLTDELLYYAREVEKRSALQEESRLVPLLDELDKVNSHRARNVSNHWTHARDSPPSRGLDQYNEGGRCNFLALTVQARLVKYVRAKLEADPRRLEKQGRPMLDYALRPRRSTPIFMPYHSVRDDPSLDTNMVELLLKHGANPNQPVYLNDGYSVWALFLISMHETHKVDGAGGSPTYQSLNKAWFQACRMLIQAGARPDCLRAGRREGVDVPTIFTRVFGEDRAAILSEEMRRQEEQARNGKGCLVM</sequence>
<accession>A0A0U4YVM7</accession>
<dbReference type="InterPro" id="IPR056884">
    <property type="entry name" value="NPHP3-like_N"/>
</dbReference>
<dbReference type="OMA" id="NHWTHAR"/>
<organism evidence="4 5">
    <name type="scientific">Aspergillus calidoustus</name>
    <dbReference type="NCBI Taxonomy" id="454130"/>
    <lineage>
        <taxon>Eukaryota</taxon>
        <taxon>Fungi</taxon>
        <taxon>Dikarya</taxon>
        <taxon>Ascomycota</taxon>
        <taxon>Pezizomycotina</taxon>
        <taxon>Eurotiomycetes</taxon>
        <taxon>Eurotiomycetidae</taxon>
        <taxon>Eurotiales</taxon>
        <taxon>Aspergillaceae</taxon>
        <taxon>Aspergillus</taxon>
        <taxon>Aspergillus subgen. Nidulantes</taxon>
    </lineage>
</organism>
<evidence type="ECO:0000313" key="5">
    <source>
        <dbReference type="Proteomes" id="UP000054771"/>
    </source>
</evidence>
<dbReference type="InterPro" id="IPR036770">
    <property type="entry name" value="Ankyrin_rpt-contain_sf"/>
</dbReference>
<gene>
    <name evidence="4" type="ORF">ASPCAL00509</name>
</gene>
<dbReference type="Proteomes" id="UP000054771">
    <property type="component" value="Unassembled WGS sequence"/>
</dbReference>
<reference evidence="5" key="1">
    <citation type="journal article" date="2016" name="Genome Announc.">
        <title>Draft genome sequences of fungus Aspergillus calidoustus.</title>
        <authorList>
            <person name="Horn F."/>
            <person name="Linde J."/>
            <person name="Mattern D.J."/>
            <person name="Walther G."/>
            <person name="Guthke R."/>
            <person name="Scherlach K."/>
            <person name="Martin K."/>
            <person name="Brakhage A.A."/>
            <person name="Petzke L."/>
            <person name="Valiante V."/>
        </authorList>
    </citation>
    <scope>NUCLEOTIDE SEQUENCE [LARGE SCALE GENOMIC DNA]</scope>
    <source>
        <strain evidence="5">SF006504</strain>
    </source>
</reference>
<dbReference type="InterPro" id="IPR056693">
    <property type="entry name" value="DUF7791"/>
</dbReference>
<feature type="domain" description="DUF7791" evidence="3">
    <location>
        <begin position="537"/>
        <end position="672"/>
    </location>
</feature>
<dbReference type="Gene3D" id="3.40.50.300">
    <property type="entry name" value="P-loop containing nucleotide triphosphate hydrolases"/>
    <property type="match status" value="1"/>
</dbReference>
<dbReference type="STRING" id="454130.A0A0U4YVM7"/>
<proteinExistence type="predicted"/>
<dbReference type="OrthoDB" id="443402at2759"/>
<dbReference type="SUPFAM" id="SSF52540">
    <property type="entry name" value="P-loop containing nucleoside triphosphate hydrolases"/>
    <property type="match status" value="1"/>
</dbReference>
<keyword evidence="1" id="KW-0677">Repeat</keyword>
<evidence type="ECO:0000256" key="1">
    <source>
        <dbReference type="ARBA" id="ARBA00022737"/>
    </source>
</evidence>
<dbReference type="InterPro" id="IPR027417">
    <property type="entry name" value="P-loop_NTPase"/>
</dbReference>
<dbReference type="AlphaFoldDB" id="A0A0U4YVM7"/>
<name>A0A0U4YVM7_ASPCI</name>
<dbReference type="Pfam" id="PF25053">
    <property type="entry name" value="DUF7791"/>
    <property type="match status" value="1"/>
</dbReference>
<evidence type="ECO:0000259" key="2">
    <source>
        <dbReference type="Pfam" id="PF24883"/>
    </source>
</evidence>
<dbReference type="Gene3D" id="1.25.40.20">
    <property type="entry name" value="Ankyrin repeat-containing domain"/>
    <property type="match status" value="1"/>
</dbReference>
<evidence type="ECO:0000313" key="4">
    <source>
        <dbReference type="EMBL" id="CEL00917.1"/>
    </source>
</evidence>
<dbReference type="PANTHER" id="PTHR10039:SF5">
    <property type="entry name" value="NACHT DOMAIN-CONTAINING PROTEIN"/>
    <property type="match status" value="1"/>
</dbReference>
<evidence type="ECO:0008006" key="6">
    <source>
        <dbReference type="Google" id="ProtNLM"/>
    </source>
</evidence>
<evidence type="ECO:0000259" key="3">
    <source>
        <dbReference type="Pfam" id="PF25053"/>
    </source>
</evidence>
<keyword evidence="5" id="KW-1185">Reference proteome</keyword>
<dbReference type="Pfam" id="PF24883">
    <property type="entry name" value="NPHP3_N"/>
    <property type="match status" value="1"/>
</dbReference>
<dbReference type="PANTHER" id="PTHR10039">
    <property type="entry name" value="AMELOGENIN"/>
    <property type="match status" value="1"/>
</dbReference>
<protein>
    <recommendedName>
        <fullName evidence="6">NACHT domain-containing protein</fullName>
    </recommendedName>
</protein>
<feature type="domain" description="Nephrocystin 3-like N-terminal" evidence="2">
    <location>
        <begin position="265"/>
        <end position="427"/>
    </location>
</feature>